<evidence type="ECO:0000256" key="1">
    <source>
        <dbReference type="SAM" id="MobiDB-lite"/>
    </source>
</evidence>
<evidence type="ECO:0000313" key="3">
    <source>
        <dbReference type="Proteomes" id="UP001623348"/>
    </source>
</evidence>
<keyword evidence="3" id="KW-1185">Reference proteome</keyword>
<sequence length="177" mass="20459">MPAGSKTDPPLAKAEPISASVITYLRRRKTLRERAFAAGERSEKILPVQEEEADEAFFRQLEEATHLQAFHHMGYLNHPDIYWRGNTERHKESTRFTRGSCCHQRDFDRLDKWAERNSMKFNKRMCKVLHLERNNHMQEYMLEATHLESSSAEKALGGPGGHQIEHEPAICPCDKGD</sequence>
<proteinExistence type="predicted"/>
<accession>A0ABC9VZ91</accession>
<organism evidence="2 3">
    <name type="scientific">Grus japonensis</name>
    <name type="common">Japanese crane</name>
    <name type="synonym">Red-crowned crane</name>
    <dbReference type="NCBI Taxonomy" id="30415"/>
    <lineage>
        <taxon>Eukaryota</taxon>
        <taxon>Metazoa</taxon>
        <taxon>Chordata</taxon>
        <taxon>Craniata</taxon>
        <taxon>Vertebrata</taxon>
        <taxon>Euteleostomi</taxon>
        <taxon>Archelosauria</taxon>
        <taxon>Archosauria</taxon>
        <taxon>Dinosauria</taxon>
        <taxon>Saurischia</taxon>
        <taxon>Theropoda</taxon>
        <taxon>Coelurosauria</taxon>
        <taxon>Aves</taxon>
        <taxon>Neognathae</taxon>
        <taxon>Neoaves</taxon>
        <taxon>Gruiformes</taxon>
        <taxon>Gruidae</taxon>
        <taxon>Grus</taxon>
    </lineage>
</organism>
<feature type="region of interest" description="Disordered" evidence="1">
    <location>
        <begin position="152"/>
        <end position="177"/>
    </location>
</feature>
<name>A0ABC9VZ91_GRUJA</name>
<evidence type="ECO:0000313" key="2">
    <source>
        <dbReference type="EMBL" id="GAB0178073.1"/>
    </source>
</evidence>
<dbReference type="AlphaFoldDB" id="A0ABC9VZ91"/>
<protein>
    <submittedName>
        <fullName evidence="2">Mitochondrial enolase superfamily member 1</fullName>
    </submittedName>
</protein>
<gene>
    <name evidence="2" type="ORF">GRJ2_000272600</name>
</gene>
<dbReference type="EMBL" id="BAAFJT010000001">
    <property type="protein sequence ID" value="GAB0178073.1"/>
    <property type="molecule type" value="Genomic_DNA"/>
</dbReference>
<reference evidence="2 3" key="1">
    <citation type="submission" date="2024-06" db="EMBL/GenBank/DDBJ databases">
        <title>The draft genome of Grus japonensis, version 3.</title>
        <authorList>
            <person name="Nabeshima K."/>
            <person name="Suzuki S."/>
            <person name="Onuma M."/>
        </authorList>
    </citation>
    <scope>NUCLEOTIDE SEQUENCE [LARGE SCALE GENOMIC DNA]</scope>
    <source>
        <strain evidence="2 3">451A</strain>
    </source>
</reference>
<feature type="compositionally biased region" description="Basic and acidic residues" evidence="1">
    <location>
        <begin position="163"/>
        <end position="177"/>
    </location>
</feature>
<dbReference type="Proteomes" id="UP001623348">
    <property type="component" value="Unassembled WGS sequence"/>
</dbReference>
<comment type="caution">
    <text evidence="2">The sequence shown here is derived from an EMBL/GenBank/DDBJ whole genome shotgun (WGS) entry which is preliminary data.</text>
</comment>